<evidence type="ECO:0000313" key="8">
    <source>
        <dbReference type="Proteomes" id="UP001652503"/>
    </source>
</evidence>
<protein>
    <recommendedName>
        <fullName evidence="2">N-acetylmuramoyl-L-alanine amidase</fullName>
        <ecNumber evidence="2">3.5.1.28</ecNumber>
    </recommendedName>
</protein>
<keyword evidence="3" id="KW-0378">Hydrolase</keyword>
<dbReference type="InterPro" id="IPR021731">
    <property type="entry name" value="AMIN_dom"/>
</dbReference>
<name>A0ABT2YZB3_9RHOB</name>
<evidence type="ECO:0000256" key="3">
    <source>
        <dbReference type="ARBA" id="ARBA00022801"/>
    </source>
</evidence>
<dbReference type="InterPro" id="IPR002508">
    <property type="entry name" value="MurNAc-LAA_cat"/>
</dbReference>
<comment type="caution">
    <text evidence="7">The sequence shown here is derived from an EMBL/GenBank/DDBJ whole genome shotgun (WGS) entry which is preliminary data.</text>
</comment>
<evidence type="ECO:0000256" key="1">
    <source>
        <dbReference type="ARBA" id="ARBA00001561"/>
    </source>
</evidence>
<sequence length="406" mass="43609">MRRLFGFLVSALLVAPLPRAVAAEGLSALARLDPAQSALIDGPGGVRIDLTLDQAVPYRVFFLADPPRLVVDFREVDFSAALPADLDRSARVTGLRFGPYREGWSRLVAELDGPYRLESAAEPRAGQAARIEVRIVAASDEVFAASVGVPEDPDWPRPEPAPVPPPKLRQDGTRPLVVVLDPGHGGIDPGAEAGSLREAHLTLSFARELADALRRDGMIVELTRGDDSFVPLEARLSIARGAGADLFLSLHADALEVGVATGATIYKLAPAASERAAGLLAERHDRADLLAGVDLSQQDDILASVLMDMSRRETAPRSDRLALRLAEAIGDAGIHLHRHPVQEAAFSVLKAPDIPSVLLELGFLSSPRDRERLSDPVWRATMVEAIRAAVTKWAAEDAAEARLVRQ</sequence>
<feature type="compositionally biased region" description="Pro residues" evidence="4">
    <location>
        <begin position="158"/>
        <end position="167"/>
    </location>
</feature>
<feature type="region of interest" description="Disordered" evidence="4">
    <location>
        <begin position="148"/>
        <end position="171"/>
    </location>
</feature>
<feature type="signal peptide" evidence="5">
    <location>
        <begin position="1"/>
        <end position="22"/>
    </location>
</feature>
<dbReference type="Gene3D" id="3.40.630.40">
    <property type="entry name" value="Zn-dependent exopeptidases"/>
    <property type="match status" value="1"/>
</dbReference>
<dbReference type="CDD" id="cd02696">
    <property type="entry name" value="MurNAc-LAA"/>
    <property type="match status" value="1"/>
</dbReference>
<dbReference type="SUPFAM" id="SSF53187">
    <property type="entry name" value="Zn-dependent exopeptidases"/>
    <property type="match status" value="1"/>
</dbReference>
<proteinExistence type="predicted"/>
<reference evidence="7 8" key="1">
    <citation type="submission" date="2022-10" db="EMBL/GenBank/DDBJ databases">
        <title>Defluviimonas sp. nov., isolated from ocean surface water.</title>
        <authorList>
            <person name="He W."/>
            <person name="Wang L."/>
            <person name="Zhang D.-F."/>
        </authorList>
    </citation>
    <scope>NUCLEOTIDE SEQUENCE [LARGE SCALE GENOMIC DNA]</scope>
    <source>
        <strain evidence="7 8">WL0075</strain>
    </source>
</reference>
<keyword evidence="8" id="KW-1185">Reference proteome</keyword>
<dbReference type="InterPro" id="IPR050695">
    <property type="entry name" value="N-acetylmuramoyl_amidase_3"/>
</dbReference>
<comment type="catalytic activity">
    <reaction evidence="1">
        <text>Hydrolyzes the link between N-acetylmuramoyl residues and L-amino acid residues in certain cell-wall glycopeptides.</text>
        <dbReference type="EC" id="3.5.1.28"/>
    </reaction>
</comment>
<dbReference type="RefSeq" id="WP_263720719.1">
    <property type="nucleotide sequence ID" value="NZ_JAOWLA010000004.1"/>
</dbReference>
<evidence type="ECO:0000256" key="5">
    <source>
        <dbReference type="SAM" id="SignalP"/>
    </source>
</evidence>
<dbReference type="SMART" id="SM00646">
    <property type="entry name" value="Ami_3"/>
    <property type="match status" value="1"/>
</dbReference>
<dbReference type="Pfam" id="PF01520">
    <property type="entry name" value="Amidase_3"/>
    <property type="match status" value="1"/>
</dbReference>
<evidence type="ECO:0000256" key="4">
    <source>
        <dbReference type="SAM" id="MobiDB-lite"/>
    </source>
</evidence>
<evidence type="ECO:0000259" key="6">
    <source>
        <dbReference type="SMART" id="SM00646"/>
    </source>
</evidence>
<dbReference type="PANTHER" id="PTHR30404">
    <property type="entry name" value="N-ACETYLMURAMOYL-L-ALANINE AMIDASE"/>
    <property type="match status" value="1"/>
</dbReference>
<evidence type="ECO:0000313" key="7">
    <source>
        <dbReference type="EMBL" id="MCV2864227.1"/>
    </source>
</evidence>
<accession>A0ABT2YZB3</accession>
<dbReference type="Pfam" id="PF11741">
    <property type="entry name" value="AMIN"/>
    <property type="match status" value="1"/>
</dbReference>
<feature type="chain" id="PRO_5046117334" description="N-acetylmuramoyl-L-alanine amidase" evidence="5">
    <location>
        <begin position="23"/>
        <end position="406"/>
    </location>
</feature>
<dbReference type="EC" id="3.5.1.28" evidence="2"/>
<dbReference type="EMBL" id="JAOWLA010000004">
    <property type="protein sequence ID" value="MCV2864227.1"/>
    <property type="molecule type" value="Genomic_DNA"/>
</dbReference>
<organism evidence="7 8">
    <name type="scientific">Albidovulum sediminicola</name>
    <dbReference type="NCBI Taxonomy" id="2984331"/>
    <lineage>
        <taxon>Bacteria</taxon>
        <taxon>Pseudomonadati</taxon>
        <taxon>Pseudomonadota</taxon>
        <taxon>Alphaproteobacteria</taxon>
        <taxon>Rhodobacterales</taxon>
        <taxon>Paracoccaceae</taxon>
        <taxon>Albidovulum</taxon>
    </lineage>
</organism>
<feature type="domain" description="MurNAc-LAA" evidence="6">
    <location>
        <begin position="236"/>
        <end position="391"/>
    </location>
</feature>
<dbReference type="Gene3D" id="2.60.40.3500">
    <property type="match status" value="1"/>
</dbReference>
<evidence type="ECO:0000256" key="2">
    <source>
        <dbReference type="ARBA" id="ARBA00011901"/>
    </source>
</evidence>
<dbReference type="PANTHER" id="PTHR30404:SF0">
    <property type="entry name" value="N-ACETYLMURAMOYL-L-ALANINE AMIDASE AMIC"/>
    <property type="match status" value="1"/>
</dbReference>
<gene>
    <name evidence="7" type="ORF">OE647_05675</name>
</gene>
<keyword evidence="5" id="KW-0732">Signal</keyword>
<dbReference type="Proteomes" id="UP001652503">
    <property type="component" value="Unassembled WGS sequence"/>
</dbReference>